<dbReference type="EMBL" id="CP048209">
    <property type="protein sequence ID" value="QHT59335.1"/>
    <property type="molecule type" value="Genomic_DNA"/>
</dbReference>
<evidence type="ECO:0000256" key="4">
    <source>
        <dbReference type="ARBA" id="ARBA00022695"/>
    </source>
</evidence>
<comment type="caution">
    <text evidence="6">Lacks conserved residue(s) required for the propagation of feature annotation.</text>
</comment>
<name>A0A6C0G3J9_9BACL</name>
<keyword evidence="4 6" id="KW-0548">Nucleotidyltransferase</keyword>
<dbReference type="Proteomes" id="UP000476064">
    <property type="component" value="Chromosome"/>
</dbReference>
<feature type="binding site" evidence="6">
    <location>
        <begin position="14"/>
        <end position="16"/>
    </location>
    <ligand>
        <name>NAD(+)</name>
        <dbReference type="ChEBI" id="CHEBI:57540"/>
    </ligand>
</feature>
<evidence type="ECO:0000256" key="5">
    <source>
        <dbReference type="ARBA" id="ARBA00023125"/>
    </source>
</evidence>
<evidence type="ECO:0000256" key="2">
    <source>
        <dbReference type="ARBA" id="ARBA00022676"/>
    </source>
</evidence>
<protein>
    <submittedName>
        <fullName evidence="8">DUF4433 domain-containing protein</fullName>
    </submittedName>
</protein>
<gene>
    <name evidence="8" type="ORF">GXP70_04690</name>
</gene>
<keyword evidence="3 6" id="KW-0808">Transferase</keyword>
<keyword evidence="1 6" id="KW-1277">Toxin-antitoxin system</keyword>
<evidence type="ECO:0000256" key="1">
    <source>
        <dbReference type="ARBA" id="ARBA00022649"/>
    </source>
</evidence>
<keyword evidence="5 6" id="KW-0238">DNA-binding</keyword>
<dbReference type="InterPro" id="IPR029494">
    <property type="entry name" value="DarT"/>
</dbReference>
<feature type="active site" evidence="6">
    <location>
        <position position="149"/>
    </location>
</feature>
<dbReference type="RefSeq" id="WP_162355401.1">
    <property type="nucleotide sequence ID" value="NZ_CP048209.1"/>
</dbReference>
<feature type="domain" description="DarT" evidence="7">
    <location>
        <begin position="10"/>
        <end position="197"/>
    </location>
</feature>
<reference evidence="8 9" key="1">
    <citation type="submission" date="2020-01" db="EMBL/GenBank/DDBJ databases">
        <title>Paenibacillus sp. nov., isolated from tomato rhizosphere.</title>
        <authorList>
            <person name="Weon H.-Y."/>
            <person name="Lee S.A."/>
        </authorList>
    </citation>
    <scope>NUCLEOTIDE SEQUENCE [LARGE SCALE GENOMIC DNA]</scope>
    <source>
        <strain evidence="8 9">12200R-189</strain>
    </source>
</reference>
<comment type="similarity">
    <text evidence="6">Belongs to the DarT ADP-ribosyltransferase family.</text>
</comment>
<evidence type="ECO:0000256" key="3">
    <source>
        <dbReference type="ARBA" id="ARBA00022679"/>
    </source>
</evidence>
<organism evidence="8 9">
    <name type="scientific">Paenibacillus lycopersici</name>
    <dbReference type="NCBI Taxonomy" id="2704462"/>
    <lineage>
        <taxon>Bacteria</taxon>
        <taxon>Bacillati</taxon>
        <taxon>Bacillota</taxon>
        <taxon>Bacilli</taxon>
        <taxon>Bacillales</taxon>
        <taxon>Paenibacillaceae</taxon>
        <taxon>Paenibacillus</taxon>
    </lineage>
</organism>
<dbReference type="AlphaFoldDB" id="A0A6C0G3J9"/>
<keyword evidence="9" id="KW-1185">Reference proteome</keyword>
<dbReference type="KEGG" id="plyc:GXP70_04690"/>
<evidence type="ECO:0000313" key="8">
    <source>
        <dbReference type="EMBL" id="QHT59335.1"/>
    </source>
</evidence>
<dbReference type="PROSITE" id="PS52018">
    <property type="entry name" value="DART"/>
    <property type="match status" value="1"/>
</dbReference>
<evidence type="ECO:0000259" key="7">
    <source>
        <dbReference type="PROSITE" id="PS52018"/>
    </source>
</evidence>
<dbReference type="Pfam" id="PF14487">
    <property type="entry name" value="DarT"/>
    <property type="match status" value="1"/>
</dbReference>
<proteinExistence type="inferred from homology"/>
<comment type="catalytic activity">
    <reaction evidence="6">
        <text>a thymidine in DNA + NAD(+) = an N-(ADP-alpha-D-ribosyl)-thymidine in DNA + nicotinamide + H(+)</text>
        <dbReference type="Rhea" id="RHEA:71651"/>
        <dbReference type="Rhea" id="RHEA-COMP:13556"/>
        <dbReference type="Rhea" id="RHEA-COMP:18051"/>
        <dbReference type="ChEBI" id="CHEBI:15378"/>
        <dbReference type="ChEBI" id="CHEBI:17154"/>
        <dbReference type="ChEBI" id="CHEBI:57540"/>
        <dbReference type="ChEBI" id="CHEBI:137386"/>
        <dbReference type="ChEBI" id="CHEBI:191199"/>
    </reaction>
</comment>
<sequence>MAIGNIKAGKLLYHLTRLSNLDSILEHGLVSRKLVKDNDIRFSDVADQEIITKRTELGLDEYIPFHFHPYSSFDVAVKATYVDEEFIYVCISRENAKLNNFKILPRHPLNNEETYQLYEYEEGFETIDWDTMHTLGTEDRYTKSVKMAECLTDLIIPPNVFQSIYVKNEETQKIVEKKLKAKGITINPPYVNIGRWL</sequence>
<dbReference type="GO" id="GO:0003677">
    <property type="term" value="F:DNA binding"/>
    <property type="evidence" value="ECO:0007669"/>
    <property type="project" value="UniProtKB-UniRule"/>
</dbReference>
<evidence type="ECO:0000256" key="6">
    <source>
        <dbReference type="PROSITE-ProRule" id="PRU01362"/>
    </source>
</evidence>
<accession>A0A6C0G3J9</accession>
<dbReference type="GO" id="GO:0016779">
    <property type="term" value="F:nucleotidyltransferase activity"/>
    <property type="evidence" value="ECO:0007669"/>
    <property type="project" value="UniProtKB-UniRule"/>
</dbReference>
<keyword evidence="2 6" id="KW-0328">Glycosyltransferase</keyword>
<feature type="binding site" evidence="6">
    <location>
        <position position="54"/>
    </location>
    <ligand>
        <name>NAD(+)</name>
        <dbReference type="ChEBI" id="CHEBI:57540"/>
    </ligand>
</feature>
<evidence type="ECO:0000313" key="9">
    <source>
        <dbReference type="Proteomes" id="UP000476064"/>
    </source>
</evidence>
<feature type="active site" description="Proton acceptor" evidence="6">
    <location>
        <position position="54"/>
    </location>
</feature>
<dbReference type="GO" id="GO:0016757">
    <property type="term" value="F:glycosyltransferase activity"/>
    <property type="evidence" value="ECO:0007669"/>
    <property type="project" value="UniProtKB-UniRule"/>
</dbReference>